<organism evidence="2 3">
    <name type="scientific">Kitasatospora paracochleata</name>
    <dbReference type="NCBI Taxonomy" id="58354"/>
    <lineage>
        <taxon>Bacteria</taxon>
        <taxon>Bacillati</taxon>
        <taxon>Actinomycetota</taxon>
        <taxon>Actinomycetes</taxon>
        <taxon>Kitasatosporales</taxon>
        <taxon>Streptomycetaceae</taxon>
        <taxon>Kitasatospora</taxon>
    </lineage>
</organism>
<evidence type="ECO:0000313" key="2">
    <source>
        <dbReference type="EMBL" id="MCP2308781.1"/>
    </source>
</evidence>
<dbReference type="Proteomes" id="UP001206483">
    <property type="component" value="Unassembled WGS sequence"/>
</dbReference>
<accession>A0ABT1IUH0</accession>
<protein>
    <submittedName>
        <fullName evidence="2">Glyoxylase-like metal-dependent hydrolase (Beta-lactamase superfamily II)</fullName>
    </submittedName>
</protein>
<dbReference type="Pfam" id="PF00753">
    <property type="entry name" value="Lactamase_B"/>
    <property type="match status" value="1"/>
</dbReference>
<dbReference type="InterPro" id="IPR001279">
    <property type="entry name" value="Metallo-B-lactamas"/>
</dbReference>
<dbReference type="PANTHER" id="PTHR43717">
    <property type="entry name" value="ANAEROBIC NITRIC OXIDE REDUCTASE FLAVORUBREDOXIN"/>
    <property type="match status" value="1"/>
</dbReference>
<sequence>MNIHRIGREISVLSDCLEVPGLGFLPVNAFVLHAAEPVVVDTGLGLPDRDFLAAVGEVLDPSEVRWIWLTHPDRDHTGGLFALLEAAPEARLVTTFVGVGILSCETPVPLDRVHLLNPGQSLPVGDRTLHAFRPPLWDNPATVGFYDDRTRACFSSDCFGGVMPTADVAAGDDAGVLAPADLRDSQLLWASVDSPWLELVDRDTFLTTVHPLRDMAPESVLSTHLPPAVDLLPALLDFVSGAPGLTPFVGPDQQALERMLAGFEPAAP</sequence>
<dbReference type="SMART" id="SM00849">
    <property type="entry name" value="Lactamase_B"/>
    <property type="match status" value="1"/>
</dbReference>
<comment type="caution">
    <text evidence="2">The sequence shown here is derived from an EMBL/GenBank/DDBJ whole genome shotgun (WGS) entry which is preliminary data.</text>
</comment>
<keyword evidence="3" id="KW-1185">Reference proteome</keyword>
<evidence type="ECO:0000313" key="3">
    <source>
        <dbReference type="Proteomes" id="UP001206483"/>
    </source>
</evidence>
<name>A0ABT1IUH0_9ACTN</name>
<evidence type="ECO:0000259" key="1">
    <source>
        <dbReference type="SMART" id="SM00849"/>
    </source>
</evidence>
<proteinExistence type="predicted"/>
<dbReference type="RefSeq" id="WP_253795650.1">
    <property type="nucleotide sequence ID" value="NZ_BAAAUB010000081.1"/>
</dbReference>
<dbReference type="EMBL" id="JAMZDX010000002">
    <property type="protein sequence ID" value="MCP2308781.1"/>
    <property type="molecule type" value="Genomic_DNA"/>
</dbReference>
<feature type="domain" description="Metallo-beta-lactamase" evidence="1">
    <location>
        <begin position="26"/>
        <end position="224"/>
    </location>
</feature>
<dbReference type="Gene3D" id="3.60.15.10">
    <property type="entry name" value="Ribonuclease Z/Hydroxyacylglutathione hydrolase-like"/>
    <property type="match status" value="1"/>
</dbReference>
<dbReference type="SUPFAM" id="SSF56281">
    <property type="entry name" value="Metallo-hydrolase/oxidoreductase"/>
    <property type="match status" value="1"/>
</dbReference>
<dbReference type="InterPro" id="IPR036866">
    <property type="entry name" value="RibonucZ/Hydroxyglut_hydro"/>
</dbReference>
<gene>
    <name evidence="2" type="ORF">FHR36_001905</name>
</gene>
<dbReference type="PANTHER" id="PTHR43717:SF1">
    <property type="entry name" value="ANAEROBIC NITRIC OXIDE REDUCTASE FLAVORUBREDOXIN"/>
    <property type="match status" value="1"/>
</dbReference>
<reference evidence="2 3" key="1">
    <citation type="submission" date="2022-06" db="EMBL/GenBank/DDBJ databases">
        <title>Sequencing the genomes of 1000 actinobacteria strains.</title>
        <authorList>
            <person name="Klenk H.-P."/>
        </authorList>
    </citation>
    <scope>NUCLEOTIDE SEQUENCE [LARGE SCALE GENOMIC DNA]</scope>
    <source>
        <strain evidence="2 3">DSM 41656</strain>
    </source>
</reference>